<dbReference type="Pfam" id="PF22614">
    <property type="entry name" value="Slo-like_RCK"/>
    <property type="match status" value="1"/>
</dbReference>
<dbReference type="Proteomes" id="UP001139887">
    <property type="component" value="Unassembled WGS sequence"/>
</dbReference>
<evidence type="ECO:0000256" key="1">
    <source>
        <dbReference type="ARBA" id="ARBA00004141"/>
    </source>
</evidence>
<keyword evidence="9" id="KW-0472">Membrane</keyword>
<feature type="domain" description="RCK N-terminal" evidence="12">
    <location>
        <begin position="116"/>
        <end position="222"/>
    </location>
</feature>
<keyword evidence="7" id="KW-1133">Transmembrane helix</keyword>
<evidence type="ECO:0000259" key="12">
    <source>
        <dbReference type="Pfam" id="PF22614"/>
    </source>
</evidence>
<evidence type="ECO:0000313" key="14">
    <source>
        <dbReference type="Proteomes" id="UP001139887"/>
    </source>
</evidence>
<evidence type="ECO:0000313" key="13">
    <source>
        <dbReference type="EMBL" id="KAJ2850841.1"/>
    </source>
</evidence>
<dbReference type="OrthoDB" id="297496at2759"/>
<evidence type="ECO:0000256" key="11">
    <source>
        <dbReference type="SAM" id="MobiDB-lite"/>
    </source>
</evidence>
<feature type="compositionally biased region" description="Polar residues" evidence="11">
    <location>
        <begin position="423"/>
        <end position="439"/>
    </location>
</feature>
<keyword evidence="5" id="KW-0631">Potassium channel</keyword>
<evidence type="ECO:0000256" key="8">
    <source>
        <dbReference type="ARBA" id="ARBA00023065"/>
    </source>
</evidence>
<keyword evidence="2" id="KW-0813">Transport</keyword>
<comment type="caution">
    <text evidence="13">The sequence shown here is derived from an EMBL/GenBank/DDBJ whole genome shotgun (WGS) entry which is preliminary data.</text>
</comment>
<keyword evidence="10" id="KW-0407">Ion channel</keyword>
<keyword evidence="8" id="KW-0406">Ion transport</keyword>
<name>A0A9W8IBE2_9FUNG</name>
<proteinExistence type="predicted"/>
<dbReference type="GO" id="GO:0005267">
    <property type="term" value="F:potassium channel activity"/>
    <property type="evidence" value="ECO:0007669"/>
    <property type="project" value="UniProtKB-KW"/>
</dbReference>
<keyword evidence="3" id="KW-0633">Potassium transport</keyword>
<dbReference type="PANTHER" id="PTHR10027">
    <property type="entry name" value="CALCIUM-ACTIVATED POTASSIUM CHANNEL ALPHA CHAIN"/>
    <property type="match status" value="1"/>
</dbReference>
<accession>A0A9W8IBE2</accession>
<keyword evidence="4" id="KW-0812">Transmembrane</keyword>
<evidence type="ECO:0000256" key="9">
    <source>
        <dbReference type="ARBA" id="ARBA00023136"/>
    </source>
</evidence>
<dbReference type="InterPro" id="IPR003148">
    <property type="entry name" value="RCK_N"/>
</dbReference>
<evidence type="ECO:0000256" key="6">
    <source>
        <dbReference type="ARBA" id="ARBA00022958"/>
    </source>
</evidence>
<evidence type="ECO:0000256" key="5">
    <source>
        <dbReference type="ARBA" id="ARBA00022826"/>
    </source>
</evidence>
<evidence type="ECO:0000256" key="2">
    <source>
        <dbReference type="ARBA" id="ARBA00022448"/>
    </source>
</evidence>
<evidence type="ECO:0000256" key="7">
    <source>
        <dbReference type="ARBA" id="ARBA00022989"/>
    </source>
</evidence>
<organism evidence="13 14">
    <name type="scientific">Coemansia brasiliensis</name>
    <dbReference type="NCBI Taxonomy" id="2650707"/>
    <lineage>
        <taxon>Eukaryota</taxon>
        <taxon>Fungi</taxon>
        <taxon>Fungi incertae sedis</taxon>
        <taxon>Zoopagomycota</taxon>
        <taxon>Kickxellomycotina</taxon>
        <taxon>Kickxellomycetes</taxon>
        <taxon>Kickxellales</taxon>
        <taxon>Kickxellaceae</taxon>
        <taxon>Coemansia</taxon>
    </lineage>
</organism>
<dbReference type="EMBL" id="JANBUW010000022">
    <property type="protein sequence ID" value="KAJ2850841.1"/>
    <property type="molecule type" value="Genomic_DNA"/>
</dbReference>
<evidence type="ECO:0000256" key="4">
    <source>
        <dbReference type="ARBA" id="ARBA00022692"/>
    </source>
</evidence>
<evidence type="ECO:0000256" key="10">
    <source>
        <dbReference type="ARBA" id="ARBA00023303"/>
    </source>
</evidence>
<evidence type="ECO:0000256" key="3">
    <source>
        <dbReference type="ARBA" id="ARBA00022538"/>
    </source>
</evidence>
<gene>
    <name evidence="13" type="ORF">IWW36_001565</name>
</gene>
<dbReference type="GO" id="GO:0016020">
    <property type="term" value="C:membrane"/>
    <property type="evidence" value="ECO:0007669"/>
    <property type="project" value="UniProtKB-SubCell"/>
</dbReference>
<sequence>MLAPRNYTLQPSDMLFAIAIDVQTVLSAVMYAERVSIKSTRIPYRSLRKNSRAGSHESSSPLRFVARPHTHTARPNYISDSDSSYFTSARNNTDENNGNVKTLETKVCATQVPQHMSNHIVVCDSSPVFPRSMPLLVQALRDAYEDDDLAVVILSPGMPDAQQSHELSNLTNVFAVCGTPLSQPDLRRTIITRAQRAIVLSSASESNGDSAAVLANMNIQQLCGGQFFVTTELLNIENIRYLDHTQLLGEPLFKRTFMGGHIFMPAVIDTMLCQCYFSSHILDVMRHLTFSHGSRGSFQDSESVVTTPRACEAIAIRGSRPGRLSLLYVPQRFVGKRYDTLVLTLMKQHGAVALGLYRIVSYNAQSFAAVMCNPLPSTSLVNSDAVYVLGPDIIGWTHVTEQQQQRAASAVSPGASKAGQGTGSSQSRHTVYSHNTVCTPENEYPSEFVAETPRDPTTSSYEYASFPPEVHLQEPNAGKDALV</sequence>
<protein>
    <recommendedName>
        <fullName evidence="12">RCK N-terminal domain-containing protein</fullName>
    </recommendedName>
</protein>
<dbReference type="Gene3D" id="3.40.50.720">
    <property type="entry name" value="NAD(P)-binding Rossmann-like Domain"/>
    <property type="match status" value="1"/>
</dbReference>
<reference evidence="13" key="1">
    <citation type="submission" date="2022-07" db="EMBL/GenBank/DDBJ databases">
        <title>Phylogenomic reconstructions and comparative analyses of Kickxellomycotina fungi.</title>
        <authorList>
            <person name="Reynolds N.K."/>
            <person name="Stajich J.E."/>
            <person name="Barry K."/>
            <person name="Grigoriev I.V."/>
            <person name="Crous P."/>
            <person name="Smith M.E."/>
        </authorList>
    </citation>
    <scope>NUCLEOTIDE SEQUENCE</scope>
    <source>
        <strain evidence="13">NRRL 1566</strain>
    </source>
</reference>
<keyword evidence="6" id="KW-0630">Potassium</keyword>
<dbReference type="PANTHER" id="PTHR10027:SF10">
    <property type="entry name" value="SLOWPOKE 2, ISOFORM D"/>
    <property type="match status" value="1"/>
</dbReference>
<keyword evidence="14" id="KW-1185">Reference proteome</keyword>
<dbReference type="InterPro" id="IPR047871">
    <property type="entry name" value="K_chnl_Slo-like"/>
</dbReference>
<comment type="subcellular location">
    <subcellularLocation>
        <location evidence="1">Membrane</location>
        <topology evidence="1">Multi-pass membrane protein</topology>
    </subcellularLocation>
</comment>
<dbReference type="AlphaFoldDB" id="A0A9W8IBE2"/>
<feature type="region of interest" description="Disordered" evidence="11">
    <location>
        <begin position="405"/>
        <end position="483"/>
    </location>
</feature>